<feature type="domain" description="Peptidase A1" evidence="6">
    <location>
        <begin position="104"/>
        <end position="410"/>
    </location>
</feature>
<dbReference type="Proteomes" id="UP000008370">
    <property type="component" value="Unassembled WGS sequence"/>
</dbReference>
<dbReference type="PROSITE" id="PS51767">
    <property type="entry name" value="PEPTIDASE_A1"/>
    <property type="match status" value="1"/>
</dbReference>
<reference evidence="7 8" key="1">
    <citation type="journal article" date="2012" name="BMC Genomics">
        <title>Comparative genomics of the white-rot fungi, Phanerochaete carnosa and P. chrysosporium, to elucidate the genetic basis of the distinct wood types they colonize.</title>
        <authorList>
            <person name="Suzuki H."/>
            <person name="MacDonald J."/>
            <person name="Syed K."/>
            <person name="Salamov A."/>
            <person name="Hori C."/>
            <person name="Aerts A."/>
            <person name="Henrissat B."/>
            <person name="Wiebenga A."/>
            <person name="vanKuyk P.A."/>
            <person name="Barry K."/>
            <person name="Lindquist E."/>
            <person name="LaButti K."/>
            <person name="Lapidus A."/>
            <person name="Lucas S."/>
            <person name="Coutinho P."/>
            <person name="Gong Y."/>
            <person name="Samejima M."/>
            <person name="Mahadevan R."/>
            <person name="Abou-Zaid M."/>
            <person name="de Vries R.P."/>
            <person name="Igarashi K."/>
            <person name="Yadav J.S."/>
            <person name="Grigoriev I.V."/>
            <person name="Master E.R."/>
        </authorList>
    </citation>
    <scope>NUCLEOTIDE SEQUENCE [LARGE SCALE GENOMIC DNA]</scope>
    <source>
        <strain evidence="7 8">HHB-10118-sp</strain>
    </source>
</reference>
<feature type="disulfide bond" evidence="3">
    <location>
        <begin position="135"/>
        <end position="139"/>
    </location>
</feature>
<dbReference type="InParanoid" id="K5VG33"/>
<dbReference type="EMBL" id="JH930479">
    <property type="protein sequence ID" value="EKM50163.1"/>
    <property type="molecule type" value="Genomic_DNA"/>
</dbReference>
<gene>
    <name evidence="7" type="ORF">PHACADRAFT_201008</name>
</gene>
<dbReference type="PRINTS" id="PR00792">
    <property type="entry name" value="PEPSIN"/>
</dbReference>
<organism evidence="7 8">
    <name type="scientific">Phanerochaete carnosa (strain HHB-10118-sp)</name>
    <name type="common">White-rot fungus</name>
    <name type="synonym">Peniophora carnosa</name>
    <dbReference type="NCBI Taxonomy" id="650164"/>
    <lineage>
        <taxon>Eukaryota</taxon>
        <taxon>Fungi</taxon>
        <taxon>Dikarya</taxon>
        <taxon>Basidiomycota</taxon>
        <taxon>Agaricomycotina</taxon>
        <taxon>Agaricomycetes</taxon>
        <taxon>Polyporales</taxon>
        <taxon>Phanerochaetaceae</taxon>
        <taxon>Phanerochaete</taxon>
    </lineage>
</organism>
<evidence type="ECO:0000256" key="5">
    <source>
        <dbReference type="SAM" id="SignalP"/>
    </source>
</evidence>
<dbReference type="OrthoDB" id="2747330at2759"/>
<dbReference type="Pfam" id="PF00026">
    <property type="entry name" value="Asp"/>
    <property type="match status" value="1"/>
</dbReference>
<dbReference type="GeneID" id="18911551"/>
<evidence type="ECO:0000256" key="3">
    <source>
        <dbReference type="PIRSR" id="PIRSR601461-2"/>
    </source>
</evidence>
<evidence type="ECO:0000256" key="1">
    <source>
        <dbReference type="ARBA" id="ARBA00007447"/>
    </source>
</evidence>
<feature type="chain" id="PRO_5003889674" description="Peptidase A1 domain-containing protein" evidence="5">
    <location>
        <begin position="17"/>
        <end position="413"/>
    </location>
</feature>
<accession>K5VG33</accession>
<feature type="active site" evidence="2">
    <location>
        <position position="300"/>
    </location>
</feature>
<dbReference type="HOGENOM" id="CLU_013253_1_4_1"/>
<evidence type="ECO:0000313" key="8">
    <source>
        <dbReference type="Proteomes" id="UP000008370"/>
    </source>
</evidence>
<feature type="signal peptide" evidence="5">
    <location>
        <begin position="1"/>
        <end position="16"/>
    </location>
</feature>
<dbReference type="GO" id="GO:0006508">
    <property type="term" value="P:proteolysis"/>
    <property type="evidence" value="ECO:0007669"/>
    <property type="project" value="InterPro"/>
</dbReference>
<evidence type="ECO:0000259" key="6">
    <source>
        <dbReference type="PROSITE" id="PS51767"/>
    </source>
</evidence>
<dbReference type="PANTHER" id="PTHR47966:SF51">
    <property type="entry name" value="BETA-SITE APP-CLEAVING ENZYME, ISOFORM A-RELATED"/>
    <property type="match status" value="1"/>
</dbReference>
<dbReference type="InterPro" id="IPR021109">
    <property type="entry name" value="Peptidase_aspartic_dom_sf"/>
</dbReference>
<proteinExistence type="inferred from homology"/>
<dbReference type="AlphaFoldDB" id="K5VG33"/>
<sequence>MLTIAFVVSVLCLCTAASPATFEKHTVTVPMIRRGAPSSTGSVNMSDLQARVDALVLKYESGIYAYAQNTGSNPPFSPSSGRRSSVRRAYTSEELTDEEGGALWQGLVTVGSPTQTFTVNFDTGFGDVVLPGTACTSACKGRTQYNPIASKSAVDRREAFKWTSPDGDMSGRVYGDVVGVTGLQVSNQTLAVASSYTPDFSASLLPADGVLGLAFPSVSRLNTSPFIQSLVDQGQISAPVFAFKFADDGSELTLGGTNNNLYTGGFTYVPVETKSFWNVRLDGISINGTLTLGSSPSMIDTATVLLLAPAADAHTLYAAIPGSKPARTPAGDQIYTYPCASATTLSLIFNGKAFKIPPALFSLGRVQGQDGMCVGAVAGSERVSFWVVGESFLQTVYTSFDMSKSRVGFAALR</sequence>
<dbReference type="InterPro" id="IPR034164">
    <property type="entry name" value="Pepsin-like_dom"/>
</dbReference>
<protein>
    <recommendedName>
        <fullName evidence="6">Peptidase A1 domain-containing protein</fullName>
    </recommendedName>
</protein>
<evidence type="ECO:0000256" key="2">
    <source>
        <dbReference type="PIRSR" id="PIRSR601461-1"/>
    </source>
</evidence>
<dbReference type="CDD" id="cd05471">
    <property type="entry name" value="pepsin_like"/>
    <property type="match status" value="1"/>
</dbReference>
<comment type="similarity">
    <text evidence="1">Belongs to the peptidase A1 family.</text>
</comment>
<dbReference type="Gene3D" id="2.40.70.10">
    <property type="entry name" value="Acid Proteases"/>
    <property type="match status" value="2"/>
</dbReference>
<dbReference type="InterPro" id="IPR001461">
    <property type="entry name" value="Aspartic_peptidase_A1"/>
</dbReference>
<name>K5VG33_PHACS</name>
<feature type="region of interest" description="Disordered" evidence="4">
    <location>
        <begin position="73"/>
        <end position="94"/>
    </location>
</feature>
<dbReference type="SUPFAM" id="SSF50630">
    <property type="entry name" value="Acid proteases"/>
    <property type="match status" value="1"/>
</dbReference>
<dbReference type="PANTHER" id="PTHR47966">
    <property type="entry name" value="BETA-SITE APP-CLEAVING ENZYME, ISOFORM A-RELATED"/>
    <property type="match status" value="1"/>
</dbReference>
<feature type="active site" evidence="2">
    <location>
        <position position="122"/>
    </location>
</feature>
<dbReference type="KEGG" id="pco:PHACADRAFT_201008"/>
<evidence type="ECO:0000313" key="7">
    <source>
        <dbReference type="EMBL" id="EKM50163.1"/>
    </source>
</evidence>
<keyword evidence="5" id="KW-0732">Signal</keyword>
<dbReference type="InterPro" id="IPR033121">
    <property type="entry name" value="PEPTIDASE_A1"/>
</dbReference>
<keyword evidence="3" id="KW-1015">Disulfide bond</keyword>
<dbReference type="RefSeq" id="XP_007401353.1">
    <property type="nucleotide sequence ID" value="XM_007401291.1"/>
</dbReference>
<dbReference type="GO" id="GO:0004190">
    <property type="term" value="F:aspartic-type endopeptidase activity"/>
    <property type="evidence" value="ECO:0007669"/>
    <property type="project" value="InterPro"/>
</dbReference>
<keyword evidence="8" id="KW-1185">Reference proteome</keyword>
<feature type="compositionally biased region" description="Low complexity" evidence="4">
    <location>
        <begin position="73"/>
        <end position="83"/>
    </location>
</feature>
<dbReference type="FunCoup" id="K5VG33">
    <property type="interactions" value="62"/>
</dbReference>
<evidence type="ECO:0000256" key="4">
    <source>
        <dbReference type="SAM" id="MobiDB-lite"/>
    </source>
</evidence>